<evidence type="ECO:0000313" key="1">
    <source>
        <dbReference type="EMBL" id="SEK09346.1"/>
    </source>
</evidence>
<gene>
    <name evidence="1" type="ORF">SAMN05216550_117183</name>
</gene>
<sequence length="97" mass="10989">MYKNDQTPLFTLGQIVMTPGALDLMCRAGIFPLRLVLRHQRGDWGSLDEQDRTANDRAVHGRTRILSSYEVGARQGKIWIITEADRSVTTVLLPSEY</sequence>
<evidence type="ECO:0008006" key="3">
    <source>
        <dbReference type="Google" id="ProtNLM"/>
    </source>
</evidence>
<evidence type="ECO:0000313" key="2">
    <source>
        <dbReference type="Proteomes" id="UP000183529"/>
    </source>
</evidence>
<dbReference type="AlphaFoldDB" id="A0AAQ1JWY2"/>
<dbReference type="EMBL" id="FNZM01000017">
    <property type="protein sequence ID" value="SEK09346.1"/>
    <property type="molecule type" value="Genomic_DNA"/>
</dbReference>
<protein>
    <recommendedName>
        <fullName evidence="3">Type I restriction endonuclease subunit M</fullName>
    </recommendedName>
</protein>
<reference evidence="1 2" key="1">
    <citation type="submission" date="2016-10" db="EMBL/GenBank/DDBJ databases">
        <authorList>
            <person name="Varghese N."/>
            <person name="Submissions S."/>
        </authorList>
    </citation>
    <scope>NUCLEOTIDE SEQUENCE [LARGE SCALE GENOMIC DNA]</scope>
    <source>
        <strain evidence="1 2">LMG 22274</strain>
    </source>
</reference>
<name>A0AAQ1JWY2_9BURK</name>
<proteinExistence type="predicted"/>
<comment type="caution">
    <text evidence="1">The sequence shown here is derived from an EMBL/GenBank/DDBJ whole genome shotgun (WGS) entry which is preliminary data.</text>
</comment>
<dbReference type="Proteomes" id="UP000183529">
    <property type="component" value="Unassembled WGS sequence"/>
</dbReference>
<accession>A0AAQ1JWY2</accession>
<organism evidence="1 2">
    <name type="scientific">Paraburkholderia tropica</name>
    <dbReference type="NCBI Taxonomy" id="92647"/>
    <lineage>
        <taxon>Bacteria</taxon>
        <taxon>Pseudomonadati</taxon>
        <taxon>Pseudomonadota</taxon>
        <taxon>Betaproteobacteria</taxon>
        <taxon>Burkholderiales</taxon>
        <taxon>Burkholderiaceae</taxon>
        <taxon>Paraburkholderia</taxon>
    </lineage>
</organism>
<dbReference type="RefSeq" id="WP_074986463.1">
    <property type="nucleotide sequence ID" value="NZ_CADFGN010000003.1"/>
</dbReference>